<keyword evidence="3" id="KW-1185">Reference proteome</keyword>
<accession>A0A3A6TTB5</accession>
<dbReference type="PANTHER" id="PTHR15077">
    <property type="entry name" value="FAS-ASSOCIATING DEATH DOMAIN-CONTAINING PROTEIN FADD"/>
    <property type="match status" value="1"/>
</dbReference>
<dbReference type="InterPro" id="IPR011029">
    <property type="entry name" value="DEATH-like_dom_sf"/>
</dbReference>
<dbReference type="Proteomes" id="UP000273022">
    <property type="component" value="Unassembled WGS sequence"/>
</dbReference>
<evidence type="ECO:0000313" key="3">
    <source>
        <dbReference type="Proteomes" id="UP000273022"/>
    </source>
</evidence>
<dbReference type="InterPro" id="IPR000488">
    <property type="entry name" value="Death_dom"/>
</dbReference>
<dbReference type="RefSeq" id="WP_121853521.1">
    <property type="nucleotide sequence ID" value="NZ_CP037952.1"/>
</dbReference>
<dbReference type="EMBL" id="QYYH01000055">
    <property type="protein sequence ID" value="RJY15105.1"/>
    <property type="molecule type" value="Genomic_DNA"/>
</dbReference>
<dbReference type="GO" id="GO:0007165">
    <property type="term" value="P:signal transduction"/>
    <property type="evidence" value="ECO:0007669"/>
    <property type="project" value="InterPro"/>
</dbReference>
<sequence>MSLPAISTSGATARRELENVPQPEILDLTSNRYRVAISPENIDHIVTWFRTGEKLRSVAGHLGYSYAHVRDIETDFDFDNSRSWKAFLNEWSQKPTAQPSDLVKAFNDSNQKPIASLIEDFLRKSPQEQQAERDNAYSDPRRFDNGHPMNELAIVNYIHSGDRANCSLKNLVPLLKMPRSLALDNEYKNVQEQWLNVLLEWGEKYKEHATVEWLAMSLLNLGFRDSAEKLLDKHGISFGNVAESQPLSVATNLSQPPISHQPRPVITTVPPVPFHQPQTAEVSVHQVIPIISASATISERTIMDIVCALSGESWKTLASYLGFSSTERSDISRNHSDYSEQWGGVLSEWKSTQGSDATYDKLLKAFEKAEMMLLHQKLKQLMGQDIGTSKTVMPTEIARENHKFNLPKYQVPMTIDAAWDFRMDILKEGCTESWQPVAARLGARNNGTELWTKDYSYDPSEPWSIMCMGWIAKEQENATYSTFLSALCGAGYYALAEDFSAWVDNEIAPKPIVAQAAALNSEDLNRKLLLGKVVEPADVIQLITKLIPGGVEANSLAVELGLQSIDCEDFKHIDNTQARFLKFFKIWLSRSANHATCQKLYDAFLALEENTLAVKFIEHLQRRANVLAQGGTPMAIEDKTSSLTDSMVIQFSHRSDCSVDSTVLAYALGISKYPSAEEEPDKLKNLLEEFRRRNGSDATLGKLKAALELCGDNAAAHWVSAKYM</sequence>
<gene>
    <name evidence="2" type="ORF">D5R81_10105</name>
</gene>
<dbReference type="CDD" id="cd01670">
    <property type="entry name" value="Death"/>
    <property type="match status" value="3"/>
</dbReference>
<proteinExistence type="predicted"/>
<evidence type="ECO:0000259" key="1">
    <source>
        <dbReference type="PROSITE" id="PS50017"/>
    </source>
</evidence>
<dbReference type="SUPFAM" id="SSF47986">
    <property type="entry name" value="DEATH domain"/>
    <property type="match status" value="5"/>
</dbReference>
<feature type="domain" description="Death" evidence="1">
    <location>
        <begin position="299"/>
        <end position="382"/>
    </location>
</feature>
<evidence type="ECO:0000313" key="2">
    <source>
        <dbReference type="EMBL" id="RJY15105.1"/>
    </source>
</evidence>
<dbReference type="InterPro" id="IPR016729">
    <property type="entry name" value="FADD"/>
</dbReference>
<dbReference type="AlphaFoldDB" id="A0A3A6TTB5"/>
<dbReference type="Pfam" id="PF00531">
    <property type="entry name" value="Death"/>
    <property type="match status" value="1"/>
</dbReference>
<dbReference type="PROSITE" id="PS50017">
    <property type="entry name" value="DEATH_DOMAIN"/>
    <property type="match status" value="3"/>
</dbReference>
<organism evidence="2 3">
    <name type="scientific">Parashewanella spongiae</name>
    <dbReference type="NCBI Taxonomy" id="342950"/>
    <lineage>
        <taxon>Bacteria</taxon>
        <taxon>Pseudomonadati</taxon>
        <taxon>Pseudomonadota</taxon>
        <taxon>Gammaproteobacteria</taxon>
        <taxon>Alteromonadales</taxon>
        <taxon>Shewanellaceae</taxon>
        <taxon>Parashewanella</taxon>
    </lineage>
</organism>
<dbReference type="Gene3D" id="1.10.533.10">
    <property type="entry name" value="Death Domain, Fas"/>
    <property type="match status" value="3"/>
</dbReference>
<comment type="caution">
    <text evidence="2">The sequence shown here is derived from an EMBL/GenBank/DDBJ whole genome shotgun (WGS) entry which is preliminary data.</text>
</comment>
<protein>
    <recommendedName>
        <fullName evidence="1">Death domain-containing protein</fullName>
    </recommendedName>
</protein>
<feature type="domain" description="Death" evidence="1">
    <location>
        <begin position="179"/>
        <end position="234"/>
    </location>
</feature>
<feature type="domain" description="Death" evidence="1">
    <location>
        <begin position="51"/>
        <end position="122"/>
    </location>
</feature>
<dbReference type="SMART" id="SM00005">
    <property type="entry name" value="DEATH"/>
    <property type="match status" value="3"/>
</dbReference>
<reference evidence="2 3" key="1">
    <citation type="submission" date="2018-09" db="EMBL/GenBank/DDBJ databases">
        <title>Phylogeny of the Shewanellaceae, and recommendation for two new genera, Pseudoshewanella and Parashewanella.</title>
        <authorList>
            <person name="Wang G."/>
        </authorList>
    </citation>
    <scope>NUCLEOTIDE SEQUENCE [LARGE SCALE GENOMIC DNA]</scope>
    <source>
        <strain evidence="2 3">KCTC 22492</strain>
    </source>
</reference>
<name>A0A3A6TTB5_9GAMM</name>